<reference evidence="3" key="1">
    <citation type="submission" date="2016-11" db="EMBL/GenBank/DDBJ databases">
        <authorList>
            <person name="Varghese N."/>
            <person name="Submissions S."/>
        </authorList>
    </citation>
    <scope>NUCLEOTIDE SEQUENCE [LARGE SCALE GENOMIC DNA]</scope>
    <source>
        <strain evidence="3">DSM 29440</strain>
    </source>
</reference>
<gene>
    <name evidence="2" type="ORF">SAMN05444002_0082</name>
</gene>
<dbReference type="STRING" id="1217970.SAMN05444002_0082"/>
<feature type="chain" id="PRO_5012748914" evidence="1">
    <location>
        <begin position="17"/>
        <end position="47"/>
    </location>
</feature>
<dbReference type="RefSeq" id="WP_175570398.1">
    <property type="nucleotide sequence ID" value="NZ_FSRL01000001.1"/>
</dbReference>
<evidence type="ECO:0000313" key="3">
    <source>
        <dbReference type="Proteomes" id="UP000184932"/>
    </source>
</evidence>
<feature type="signal peptide" evidence="1">
    <location>
        <begin position="1"/>
        <end position="16"/>
    </location>
</feature>
<proteinExistence type="predicted"/>
<dbReference type="AlphaFoldDB" id="A0A1N6DWE9"/>
<accession>A0A1N6DWE9</accession>
<dbReference type="EMBL" id="FSRL01000001">
    <property type="protein sequence ID" value="SIN75092.1"/>
    <property type="molecule type" value="Genomic_DNA"/>
</dbReference>
<keyword evidence="1" id="KW-0732">Signal</keyword>
<keyword evidence="3" id="KW-1185">Reference proteome</keyword>
<evidence type="ECO:0000256" key="1">
    <source>
        <dbReference type="SAM" id="SignalP"/>
    </source>
</evidence>
<organism evidence="2 3">
    <name type="scientific">Vannielia litorea</name>
    <dbReference type="NCBI Taxonomy" id="1217970"/>
    <lineage>
        <taxon>Bacteria</taxon>
        <taxon>Pseudomonadati</taxon>
        <taxon>Pseudomonadota</taxon>
        <taxon>Alphaproteobacteria</taxon>
        <taxon>Rhodobacterales</taxon>
        <taxon>Paracoccaceae</taxon>
        <taxon>Vannielia</taxon>
    </lineage>
</organism>
<dbReference type="Proteomes" id="UP000184932">
    <property type="component" value="Unassembled WGS sequence"/>
</dbReference>
<evidence type="ECO:0000313" key="2">
    <source>
        <dbReference type="EMBL" id="SIN75092.1"/>
    </source>
</evidence>
<sequence>MFWLLRKLLIPVAAFAFGYAAHWQLAVDACDAAGGNYGGHLCAGDGR</sequence>
<name>A0A1N6DWE9_9RHOB</name>
<protein>
    <submittedName>
        <fullName evidence="2">Uncharacterized protein</fullName>
    </submittedName>
</protein>